<keyword evidence="3" id="KW-0813">Transport</keyword>
<feature type="transmembrane region" description="Helical" evidence="9">
    <location>
        <begin position="219"/>
        <end position="241"/>
    </location>
</feature>
<evidence type="ECO:0000256" key="8">
    <source>
        <dbReference type="SAM" id="MobiDB-lite"/>
    </source>
</evidence>
<evidence type="ECO:0000256" key="4">
    <source>
        <dbReference type="ARBA" id="ARBA00022475"/>
    </source>
</evidence>
<keyword evidence="4" id="KW-1003">Cell membrane</keyword>
<evidence type="ECO:0000313" key="11">
    <source>
        <dbReference type="Proteomes" id="UP000240572"/>
    </source>
</evidence>
<feature type="transmembrane region" description="Helical" evidence="9">
    <location>
        <begin position="29"/>
        <end position="47"/>
    </location>
</feature>
<keyword evidence="7 9" id="KW-0472">Membrane</keyword>
<dbReference type="Pfam" id="PF01594">
    <property type="entry name" value="AI-2E_transport"/>
    <property type="match status" value="1"/>
</dbReference>
<keyword evidence="11" id="KW-1185">Reference proteome</keyword>
<dbReference type="PANTHER" id="PTHR21716">
    <property type="entry name" value="TRANSMEMBRANE PROTEIN"/>
    <property type="match status" value="1"/>
</dbReference>
<dbReference type="GO" id="GO:0055085">
    <property type="term" value="P:transmembrane transport"/>
    <property type="evidence" value="ECO:0007669"/>
    <property type="project" value="TreeGrafter"/>
</dbReference>
<keyword evidence="6 9" id="KW-1133">Transmembrane helix</keyword>
<evidence type="ECO:0000256" key="1">
    <source>
        <dbReference type="ARBA" id="ARBA00004651"/>
    </source>
</evidence>
<name>A0A2P8DBN4_9BACT</name>
<dbReference type="AlphaFoldDB" id="A0A2P8DBN4"/>
<accession>A0A2P8DBN4</accession>
<feature type="transmembrane region" description="Helical" evidence="9">
    <location>
        <begin position="53"/>
        <end position="70"/>
    </location>
</feature>
<feature type="region of interest" description="Disordered" evidence="8">
    <location>
        <begin position="364"/>
        <end position="397"/>
    </location>
</feature>
<dbReference type="Proteomes" id="UP000240572">
    <property type="component" value="Unassembled WGS sequence"/>
</dbReference>
<comment type="subcellular location">
    <subcellularLocation>
        <location evidence="1">Cell membrane</location>
        <topology evidence="1">Multi-pass membrane protein</topology>
    </subcellularLocation>
</comment>
<comment type="caution">
    <text evidence="10">The sequence shown here is derived from an EMBL/GenBank/DDBJ whole genome shotgun (WGS) entry which is preliminary data.</text>
</comment>
<feature type="transmembrane region" description="Helical" evidence="9">
    <location>
        <begin position="82"/>
        <end position="103"/>
    </location>
</feature>
<evidence type="ECO:0000256" key="6">
    <source>
        <dbReference type="ARBA" id="ARBA00022989"/>
    </source>
</evidence>
<organism evidence="10 11">
    <name type="scientific">Taibaiella chishuiensis</name>
    <dbReference type="NCBI Taxonomy" id="1434707"/>
    <lineage>
        <taxon>Bacteria</taxon>
        <taxon>Pseudomonadati</taxon>
        <taxon>Bacteroidota</taxon>
        <taxon>Chitinophagia</taxon>
        <taxon>Chitinophagales</taxon>
        <taxon>Chitinophagaceae</taxon>
        <taxon>Taibaiella</taxon>
    </lineage>
</organism>
<evidence type="ECO:0000313" key="10">
    <source>
        <dbReference type="EMBL" id="PSK94614.1"/>
    </source>
</evidence>
<protein>
    <submittedName>
        <fullName evidence="10">Putative PurR-regulated permease PerM</fullName>
    </submittedName>
</protein>
<evidence type="ECO:0000256" key="9">
    <source>
        <dbReference type="SAM" id="Phobius"/>
    </source>
</evidence>
<dbReference type="InterPro" id="IPR002549">
    <property type="entry name" value="AI-2E-like"/>
</dbReference>
<feature type="transmembrane region" description="Helical" evidence="9">
    <location>
        <begin position="286"/>
        <end position="304"/>
    </location>
</feature>
<feature type="compositionally biased region" description="Acidic residues" evidence="8">
    <location>
        <begin position="379"/>
        <end position="391"/>
    </location>
</feature>
<feature type="transmembrane region" description="Helical" evidence="9">
    <location>
        <begin position="247"/>
        <end position="274"/>
    </location>
</feature>
<dbReference type="OrthoDB" id="9793390at2"/>
<proteinExistence type="inferred from homology"/>
<dbReference type="PANTHER" id="PTHR21716:SF53">
    <property type="entry name" value="PERMEASE PERM-RELATED"/>
    <property type="match status" value="1"/>
</dbReference>
<keyword evidence="5 9" id="KW-0812">Transmembrane</keyword>
<evidence type="ECO:0000256" key="3">
    <source>
        <dbReference type="ARBA" id="ARBA00022448"/>
    </source>
</evidence>
<evidence type="ECO:0000256" key="5">
    <source>
        <dbReference type="ARBA" id="ARBA00022692"/>
    </source>
</evidence>
<evidence type="ECO:0000256" key="7">
    <source>
        <dbReference type="ARBA" id="ARBA00023136"/>
    </source>
</evidence>
<feature type="transmembrane region" description="Helical" evidence="9">
    <location>
        <begin position="156"/>
        <end position="185"/>
    </location>
</feature>
<feature type="transmembrane region" description="Helical" evidence="9">
    <location>
        <begin position="316"/>
        <end position="349"/>
    </location>
</feature>
<reference evidence="10 11" key="1">
    <citation type="submission" date="2018-03" db="EMBL/GenBank/DDBJ databases">
        <title>Genomic Encyclopedia of Type Strains, Phase III (KMG-III): the genomes of soil and plant-associated and newly described type strains.</title>
        <authorList>
            <person name="Whitman W."/>
        </authorList>
    </citation>
    <scope>NUCLEOTIDE SEQUENCE [LARGE SCALE GENOMIC DNA]</scope>
    <source>
        <strain evidence="10 11">CGMCC 1.12700</strain>
    </source>
</reference>
<dbReference type="GO" id="GO:0005886">
    <property type="term" value="C:plasma membrane"/>
    <property type="evidence" value="ECO:0007669"/>
    <property type="project" value="UniProtKB-SubCell"/>
</dbReference>
<comment type="similarity">
    <text evidence="2">Belongs to the autoinducer-2 exporter (AI-2E) (TC 2.A.86) family.</text>
</comment>
<dbReference type="RefSeq" id="WP_106521309.1">
    <property type="nucleotide sequence ID" value="NZ_PYGD01000001.1"/>
</dbReference>
<dbReference type="EMBL" id="PYGD01000001">
    <property type="protein sequence ID" value="PSK94614.1"/>
    <property type="molecule type" value="Genomic_DNA"/>
</dbReference>
<gene>
    <name evidence="10" type="ORF">B0I18_101773</name>
</gene>
<evidence type="ECO:0000256" key="2">
    <source>
        <dbReference type="ARBA" id="ARBA00009773"/>
    </source>
</evidence>
<sequence>MGIFFNWKRNKDNTPDEGGLMSAKHTYPFYIKAPMVIIGIYLFFYILFLLQDIIVPFAFAGLIAVLLNPLYNKLQQWRVNKIVAICITILVAILVLGAVLFFLSAQIAQFGEMIPQLKAKSMSLLHQAQSWLSSSFGISTEKQMTMVNEAMNNSKAYLGATINTVFGMLGVFVLIPLYVFLLLYYKPLILNFIFEVFEEDNSDQVAEILQETKSAVQSYIVGLMIETSIIAVMNSAALLILGVKYAILLGVIGAILNLIPYIGGVVAILLPVLMSFVTKDGFTTPLLIVGAYTLIQFVDNNIIVPRVVSSKVSVNALISIIVVLLGGTLWGVSGMFLSIPFVAVLKIIFDRIDELKPWGKLLGDKMPKHPNRSVVNATEADDTDAGDEEQEKEQGKK</sequence>